<evidence type="ECO:0000256" key="1">
    <source>
        <dbReference type="SAM" id="SignalP"/>
    </source>
</evidence>
<organism evidence="2 3">
    <name type="scientific">Raphidocelis subcapitata</name>
    <dbReference type="NCBI Taxonomy" id="307507"/>
    <lineage>
        <taxon>Eukaryota</taxon>
        <taxon>Viridiplantae</taxon>
        <taxon>Chlorophyta</taxon>
        <taxon>core chlorophytes</taxon>
        <taxon>Chlorophyceae</taxon>
        <taxon>CS clade</taxon>
        <taxon>Sphaeropleales</taxon>
        <taxon>Selenastraceae</taxon>
        <taxon>Raphidocelis</taxon>
    </lineage>
</organism>
<name>A0A2V0P9G8_9CHLO</name>
<feature type="signal peptide" evidence="1">
    <location>
        <begin position="1"/>
        <end position="24"/>
    </location>
</feature>
<dbReference type="AlphaFoldDB" id="A0A2V0P9G8"/>
<reference evidence="2 3" key="1">
    <citation type="journal article" date="2018" name="Sci. Rep.">
        <title>Raphidocelis subcapitata (=Pseudokirchneriella subcapitata) provides an insight into genome evolution and environmental adaptations in the Sphaeropleales.</title>
        <authorList>
            <person name="Suzuki S."/>
            <person name="Yamaguchi H."/>
            <person name="Nakajima N."/>
            <person name="Kawachi M."/>
        </authorList>
    </citation>
    <scope>NUCLEOTIDE SEQUENCE [LARGE SCALE GENOMIC DNA]</scope>
    <source>
        <strain evidence="2 3">NIES-35</strain>
    </source>
</reference>
<keyword evidence="1" id="KW-0732">Signal</keyword>
<sequence length="166" mass="16913">MARLFAAAAAAALLLLALARPAAAQDATRNAVAEQFVSHCQEMGAEGCAYYTVAALYDADVANVQGGGECAVTDKHYDSTAGLSRDVATWAAFYKQVFTPACTDDAACVEAAYKSVGAANSADGANKVFFEVPACAMLCNSDNAQACGGGDCNAALGFGECRLKSA</sequence>
<dbReference type="InParanoid" id="A0A2V0P9G8"/>
<dbReference type="Proteomes" id="UP000247498">
    <property type="component" value="Unassembled WGS sequence"/>
</dbReference>
<dbReference type="EMBL" id="BDRX01000052">
    <property type="protein sequence ID" value="GBF94500.1"/>
    <property type="molecule type" value="Genomic_DNA"/>
</dbReference>
<evidence type="ECO:0000313" key="3">
    <source>
        <dbReference type="Proteomes" id="UP000247498"/>
    </source>
</evidence>
<gene>
    <name evidence="2" type="ORF">Rsub_07034</name>
</gene>
<feature type="chain" id="PRO_5016171980" evidence="1">
    <location>
        <begin position="25"/>
        <end position="166"/>
    </location>
</feature>
<keyword evidence="3" id="KW-1185">Reference proteome</keyword>
<comment type="caution">
    <text evidence="2">The sequence shown here is derived from an EMBL/GenBank/DDBJ whole genome shotgun (WGS) entry which is preliminary data.</text>
</comment>
<evidence type="ECO:0000313" key="2">
    <source>
        <dbReference type="EMBL" id="GBF94500.1"/>
    </source>
</evidence>
<accession>A0A2V0P9G8</accession>
<protein>
    <submittedName>
        <fullName evidence="2">Uncharacterized protein</fullName>
    </submittedName>
</protein>
<proteinExistence type="predicted"/>